<dbReference type="AlphaFoldDB" id="A0A6A6A054"/>
<name>A0A6A6A054_9PLEO</name>
<protein>
    <submittedName>
        <fullName evidence="1">Uncharacterized protein</fullName>
    </submittedName>
</protein>
<organism evidence="1 2">
    <name type="scientific">Dothidotthia symphoricarpi CBS 119687</name>
    <dbReference type="NCBI Taxonomy" id="1392245"/>
    <lineage>
        <taxon>Eukaryota</taxon>
        <taxon>Fungi</taxon>
        <taxon>Dikarya</taxon>
        <taxon>Ascomycota</taxon>
        <taxon>Pezizomycotina</taxon>
        <taxon>Dothideomycetes</taxon>
        <taxon>Pleosporomycetidae</taxon>
        <taxon>Pleosporales</taxon>
        <taxon>Dothidotthiaceae</taxon>
        <taxon>Dothidotthia</taxon>
    </lineage>
</organism>
<evidence type="ECO:0000313" key="1">
    <source>
        <dbReference type="EMBL" id="KAF2124533.1"/>
    </source>
</evidence>
<dbReference type="Proteomes" id="UP000799771">
    <property type="component" value="Unassembled WGS sequence"/>
</dbReference>
<proteinExistence type="predicted"/>
<dbReference type="GeneID" id="54402491"/>
<dbReference type="RefSeq" id="XP_033518926.1">
    <property type="nucleotide sequence ID" value="XM_033662059.1"/>
</dbReference>
<sequence length="150" mass="16934">MCRSVCSRRKAKVPVVFAIDSTVKVSDGYVEVMTFNLLFTPSLFLEPKVSKSKRKISGNACERDGICRCVYARTFDVFVNLPASKICMSFDAKTKPIRQFTRAPNRGKTVFQNAIQCTNYYTLYTFSPAFSCSFLRHPSMQSPKQNANPS</sequence>
<reference evidence="1" key="1">
    <citation type="journal article" date="2020" name="Stud. Mycol.">
        <title>101 Dothideomycetes genomes: a test case for predicting lifestyles and emergence of pathogens.</title>
        <authorList>
            <person name="Haridas S."/>
            <person name="Albert R."/>
            <person name="Binder M."/>
            <person name="Bloem J."/>
            <person name="Labutti K."/>
            <person name="Salamov A."/>
            <person name="Andreopoulos B."/>
            <person name="Baker S."/>
            <person name="Barry K."/>
            <person name="Bills G."/>
            <person name="Bluhm B."/>
            <person name="Cannon C."/>
            <person name="Castanera R."/>
            <person name="Culley D."/>
            <person name="Daum C."/>
            <person name="Ezra D."/>
            <person name="Gonzalez J."/>
            <person name="Henrissat B."/>
            <person name="Kuo A."/>
            <person name="Liang C."/>
            <person name="Lipzen A."/>
            <person name="Lutzoni F."/>
            <person name="Magnuson J."/>
            <person name="Mondo S."/>
            <person name="Nolan M."/>
            <person name="Ohm R."/>
            <person name="Pangilinan J."/>
            <person name="Park H.-J."/>
            <person name="Ramirez L."/>
            <person name="Alfaro M."/>
            <person name="Sun H."/>
            <person name="Tritt A."/>
            <person name="Yoshinaga Y."/>
            <person name="Zwiers L.-H."/>
            <person name="Turgeon B."/>
            <person name="Goodwin S."/>
            <person name="Spatafora J."/>
            <person name="Crous P."/>
            <person name="Grigoriev I."/>
        </authorList>
    </citation>
    <scope>NUCLEOTIDE SEQUENCE</scope>
    <source>
        <strain evidence="1">CBS 119687</strain>
    </source>
</reference>
<evidence type="ECO:0000313" key="2">
    <source>
        <dbReference type="Proteomes" id="UP000799771"/>
    </source>
</evidence>
<gene>
    <name evidence="1" type="ORF">P153DRAFT_133704</name>
</gene>
<dbReference type="EMBL" id="ML977519">
    <property type="protein sequence ID" value="KAF2124533.1"/>
    <property type="molecule type" value="Genomic_DNA"/>
</dbReference>
<keyword evidence="2" id="KW-1185">Reference proteome</keyword>
<accession>A0A6A6A054</accession>